<dbReference type="CDD" id="cd00093">
    <property type="entry name" value="HTH_XRE"/>
    <property type="match status" value="1"/>
</dbReference>
<dbReference type="Pfam" id="PF01381">
    <property type="entry name" value="HTH_3"/>
    <property type="match status" value="1"/>
</dbReference>
<keyword evidence="3" id="KW-1185">Reference proteome</keyword>
<name>A0ABX1GJJ6_9GAMM</name>
<dbReference type="Proteomes" id="UP000765845">
    <property type="component" value="Unassembled WGS sequence"/>
</dbReference>
<dbReference type="PROSITE" id="PS50943">
    <property type="entry name" value="HTH_CROC1"/>
    <property type="match status" value="1"/>
</dbReference>
<reference evidence="2 3" key="1">
    <citation type="submission" date="2020-04" db="EMBL/GenBank/DDBJ databases">
        <authorList>
            <person name="Yoon J."/>
        </authorList>
    </citation>
    <scope>NUCLEOTIDE SEQUENCE [LARGE SCALE GENOMIC DNA]</scope>
    <source>
        <strain evidence="2 3">KMU-166</strain>
    </source>
</reference>
<comment type="caution">
    <text evidence="2">The sequence shown here is derived from an EMBL/GenBank/DDBJ whole genome shotgun (WGS) entry which is preliminary data.</text>
</comment>
<organism evidence="2 3">
    <name type="scientific">Spongiibacter thalassae</name>
    <dbReference type="NCBI Taxonomy" id="2721624"/>
    <lineage>
        <taxon>Bacteria</taxon>
        <taxon>Pseudomonadati</taxon>
        <taxon>Pseudomonadota</taxon>
        <taxon>Gammaproteobacteria</taxon>
        <taxon>Cellvibrionales</taxon>
        <taxon>Spongiibacteraceae</taxon>
        <taxon>Spongiibacter</taxon>
    </lineage>
</organism>
<proteinExistence type="predicted"/>
<dbReference type="PANTHER" id="PTHR35010:SF4">
    <property type="entry name" value="BLL5781 PROTEIN"/>
    <property type="match status" value="1"/>
</dbReference>
<sequence>MSHDELLNSFGQFLKFWRGVHQLSQEELAHRIGSSPRHISRLENGSSRPSLAMLEQLAQALNLGRRDQSHLMLSAGYAPVEPAQDFHSPEMKWLRKAMAIKLRSLDPYPASVIDSAANILMVNRGWLSFYSALLSPEELAGIRNFYDFLFDSRLAGEAVSDWSDTLSLVVMSIQQSVLLYNRPEDRATLERLLASESLPDDWCQRAAAIEPMASFRVEIPVHGQRQRFFSVSTMVGALGPTAFVSEPRLTVSTLYPEDASLELESFLDPNLSHPLLPY</sequence>
<evidence type="ECO:0000259" key="1">
    <source>
        <dbReference type="PROSITE" id="PS50943"/>
    </source>
</evidence>
<dbReference type="InterPro" id="IPR010982">
    <property type="entry name" value="Lambda_DNA-bd_dom_sf"/>
</dbReference>
<dbReference type="EMBL" id="JAAWWK010000007">
    <property type="protein sequence ID" value="NKI19341.1"/>
    <property type="molecule type" value="Genomic_DNA"/>
</dbReference>
<protein>
    <submittedName>
        <fullName evidence="2">Helix-turn-helix transcriptional regulator</fullName>
    </submittedName>
</protein>
<dbReference type="Pfam" id="PF17765">
    <property type="entry name" value="MLTR_LBD"/>
    <property type="match status" value="1"/>
</dbReference>
<evidence type="ECO:0000313" key="2">
    <source>
        <dbReference type="EMBL" id="NKI19341.1"/>
    </source>
</evidence>
<dbReference type="PANTHER" id="PTHR35010">
    <property type="entry name" value="BLL4672 PROTEIN-RELATED"/>
    <property type="match status" value="1"/>
</dbReference>
<dbReference type="SMART" id="SM00530">
    <property type="entry name" value="HTH_XRE"/>
    <property type="match status" value="1"/>
</dbReference>
<feature type="domain" description="HTH cro/C1-type" evidence="1">
    <location>
        <begin position="14"/>
        <end position="69"/>
    </location>
</feature>
<gene>
    <name evidence="2" type="ORF">HCU74_18185</name>
</gene>
<dbReference type="SUPFAM" id="SSF47413">
    <property type="entry name" value="lambda repressor-like DNA-binding domains"/>
    <property type="match status" value="1"/>
</dbReference>
<accession>A0ABX1GJJ6</accession>
<dbReference type="Gene3D" id="1.10.260.40">
    <property type="entry name" value="lambda repressor-like DNA-binding domains"/>
    <property type="match status" value="1"/>
</dbReference>
<dbReference type="InterPro" id="IPR001387">
    <property type="entry name" value="Cro/C1-type_HTH"/>
</dbReference>
<dbReference type="RefSeq" id="WP_168451860.1">
    <property type="nucleotide sequence ID" value="NZ_JAAWWK010000007.1"/>
</dbReference>
<dbReference type="InterPro" id="IPR041413">
    <property type="entry name" value="MLTR_LBD"/>
</dbReference>
<evidence type="ECO:0000313" key="3">
    <source>
        <dbReference type="Proteomes" id="UP000765845"/>
    </source>
</evidence>
<dbReference type="Gene3D" id="3.30.450.180">
    <property type="match status" value="1"/>
</dbReference>